<dbReference type="Proteomes" id="UP001059480">
    <property type="component" value="Unassembled WGS sequence"/>
</dbReference>
<dbReference type="InterPro" id="IPR016152">
    <property type="entry name" value="PTrfase/Anion_transptr"/>
</dbReference>
<gene>
    <name evidence="2" type="ORF">NPA36_04420</name>
</gene>
<proteinExistence type="predicted"/>
<dbReference type="PROSITE" id="PS51094">
    <property type="entry name" value="PTS_EIIA_TYPE_2"/>
    <property type="match status" value="1"/>
</dbReference>
<feature type="domain" description="PTS EIIA type-2" evidence="1">
    <location>
        <begin position="1"/>
        <end position="152"/>
    </location>
</feature>
<evidence type="ECO:0000313" key="3">
    <source>
        <dbReference type="Proteomes" id="UP001059480"/>
    </source>
</evidence>
<reference evidence="2" key="2">
    <citation type="journal article" date="2023" name="Curr. Microbiol.">
        <title>Granulicatella seriolae sp. nov., a Novel Facultative Anaerobe Isolated from Yellowtail Marine Fish.</title>
        <authorList>
            <person name="Lee M."/>
            <person name="Choi Y.J."/>
            <person name="Farooq A."/>
            <person name="Jeong J.B."/>
            <person name="Jung M.Y."/>
        </authorList>
    </citation>
    <scope>NUCLEOTIDE SEQUENCE</scope>
    <source>
        <strain evidence="2">S8</strain>
    </source>
</reference>
<comment type="caution">
    <text evidence="2">The sequence shown here is derived from an EMBL/GenBank/DDBJ whole genome shotgun (WGS) entry which is preliminary data.</text>
</comment>
<protein>
    <submittedName>
        <fullName evidence="2">PTS sugar transporter subunit IIA</fullName>
    </submittedName>
</protein>
<evidence type="ECO:0000313" key="2">
    <source>
        <dbReference type="EMBL" id="MCQ9209789.1"/>
    </source>
</evidence>
<dbReference type="InterPro" id="IPR051541">
    <property type="entry name" value="PTS_SugarTrans_NitroReg"/>
</dbReference>
<keyword evidence="3" id="KW-1185">Reference proteome</keyword>
<keyword evidence="2" id="KW-0813">Transport</keyword>
<dbReference type="SUPFAM" id="SSF55804">
    <property type="entry name" value="Phoshotransferase/anion transport protein"/>
    <property type="match status" value="1"/>
</dbReference>
<reference evidence="2" key="3">
    <citation type="journal article" date="2023" name="Microbiol. Resour. Announc.">
        <title>Draft Genome Sequence of Granulicatella sp. Strain S8, Isolated from a Marine Fish, Seriola quinqueradiata.</title>
        <authorList>
            <person name="Lee M."/>
            <person name="Farooq A."/>
            <person name="Jeong J.B."/>
            <person name="Jung M.Y."/>
        </authorList>
    </citation>
    <scope>NUCLEOTIDE SEQUENCE</scope>
    <source>
        <strain evidence="2">S8</strain>
    </source>
</reference>
<dbReference type="Pfam" id="PF00359">
    <property type="entry name" value="PTS_EIIA_2"/>
    <property type="match status" value="1"/>
</dbReference>
<dbReference type="EMBL" id="JANHNZ010000003">
    <property type="protein sequence ID" value="MCQ9209789.1"/>
    <property type="molecule type" value="Genomic_DNA"/>
</dbReference>
<accession>A0ABT1WMN3</accession>
<dbReference type="PANTHER" id="PTHR47738:SF3">
    <property type="entry name" value="PHOSPHOTRANSFERASE SYSTEM MANNITOL_FRUCTOSE-SPECIFIC IIA DOMAIN CONTAINING PROTEIN"/>
    <property type="match status" value="1"/>
</dbReference>
<keyword evidence="2" id="KW-0762">Sugar transport</keyword>
<evidence type="ECO:0000259" key="1">
    <source>
        <dbReference type="PROSITE" id="PS51094"/>
    </source>
</evidence>
<organism evidence="2 3">
    <name type="scientific">Granulicatella seriolae</name>
    <dbReference type="NCBI Taxonomy" id="2967226"/>
    <lineage>
        <taxon>Bacteria</taxon>
        <taxon>Bacillati</taxon>
        <taxon>Bacillota</taxon>
        <taxon>Bacilli</taxon>
        <taxon>Lactobacillales</taxon>
        <taxon>Carnobacteriaceae</taxon>
        <taxon>Granulicatella</taxon>
    </lineage>
</organism>
<sequence>MFDQEIIEIAVNNIGTAQEALEYLGRKMIEKGVGKETFVKAIVEREKVFPTGLQFDGYGVAIPHTDAEHVLKNQIAVMTLKEPVIFNQMANEQIHVPVNTIFMLAINQPHAQLEVLQQLMSLLQDKTVMESINNLTNTPQHIQSIIAMLKSNGIY</sequence>
<dbReference type="Gene3D" id="3.40.930.10">
    <property type="entry name" value="Mannitol-specific EII, Chain A"/>
    <property type="match status" value="1"/>
</dbReference>
<dbReference type="RefSeq" id="WP_256944898.1">
    <property type="nucleotide sequence ID" value="NZ_JANHNZ010000003.1"/>
</dbReference>
<reference evidence="2" key="1">
    <citation type="submission" date="2022-07" db="EMBL/GenBank/DDBJ databases">
        <authorList>
            <person name="Jung M.-Y."/>
            <person name="Lee M."/>
        </authorList>
    </citation>
    <scope>NUCLEOTIDE SEQUENCE</scope>
    <source>
        <strain evidence="2">S8</strain>
    </source>
</reference>
<dbReference type="InterPro" id="IPR002178">
    <property type="entry name" value="PTS_EIIA_type-2_dom"/>
</dbReference>
<name>A0ABT1WMN3_9LACT</name>
<dbReference type="CDD" id="cd00211">
    <property type="entry name" value="PTS_IIA_fru"/>
    <property type="match status" value="1"/>
</dbReference>
<dbReference type="PANTHER" id="PTHR47738">
    <property type="entry name" value="PTS SYSTEM FRUCTOSE-LIKE EIIA COMPONENT-RELATED"/>
    <property type="match status" value="1"/>
</dbReference>